<evidence type="ECO:0000259" key="2">
    <source>
        <dbReference type="Pfam" id="PF05239"/>
    </source>
</evidence>
<dbReference type="InterPro" id="IPR027275">
    <property type="entry name" value="PRC-brl_dom"/>
</dbReference>
<feature type="region of interest" description="Disordered" evidence="1">
    <location>
        <begin position="248"/>
        <end position="280"/>
    </location>
</feature>
<evidence type="ECO:0000313" key="5">
    <source>
        <dbReference type="Proteomes" id="UP001359781"/>
    </source>
</evidence>
<evidence type="ECO:0000259" key="3">
    <source>
        <dbReference type="Pfam" id="PF09557"/>
    </source>
</evidence>
<dbReference type="PANTHER" id="PTHR38463:SF1">
    <property type="entry name" value="STRESS RESPONSE PROTEIN YSNF"/>
    <property type="match status" value="1"/>
</dbReference>
<dbReference type="Pfam" id="PF05239">
    <property type="entry name" value="PRC"/>
    <property type="match status" value="1"/>
</dbReference>
<keyword evidence="5" id="KW-1185">Reference proteome</keyword>
<dbReference type="InterPro" id="IPR019060">
    <property type="entry name" value="DUF2382"/>
</dbReference>
<evidence type="ECO:0000313" key="4">
    <source>
        <dbReference type="EMBL" id="MEJ4099211.1"/>
    </source>
</evidence>
<sequence>MSTKKNIAELFDATAYDSKGDKLGSVKEIFLDDNSGKPTFVEVNHGLFGLSSSLVPLRGATFENGELRLAFAKDLIKDAPDFDSDSSLTTANQDELNQHYGVGTAEYQDIYETPAPRGGAREEAARTDVAGAANTTDTKGAQDAARTEKKAAADEGSLVRSEEELNVSKENVQTGEARLRKFVVTETETVDVPVSREEVRVVRTPLTGDEQVDGQALTDDEASVILHEERVNVSKDTVAKEKVALQKEQVTDTQRVSEELKKERIETDGVATDAEGEARK</sequence>
<dbReference type="RefSeq" id="WP_337889784.1">
    <property type="nucleotide sequence ID" value="NZ_JBAHVI010000003.1"/>
</dbReference>
<dbReference type="EMBL" id="JBAHVJ010000002">
    <property type="protein sequence ID" value="MEJ4099211.1"/>
    <property type="molecule type" value="Genomic_DNA"/>
</dbReference>
<feature type="region of interest" description="Disordered" evidence="1">
    <location>
        <begin position="114"/>
        <end position="158"/>
    </location>
</feature>
<dbReference type="Pfam" id="PF09557">
    <property type="entry name" value="DUF2382"/>
    <property type="match status" value="1"/>
</dbReference>
<dbReference type="Gene3D" id="3.90.50.10">
    <property type="entry name" value="Photosynthetic Reaction Center, subunit H, domain 2"/>
    <property type="match status" value="1"/>
</dbReference>
<accession>A0ABU8NW30</accession>
<dbReference type="PANTHER" id="PTHR38463">
    <property type="entry name" value="STRESS RESPONSE PROTEIN YSNF"/>
    <property type="match status" value="1"/>
</dbReference>
<dbReference type="Proteomes" id="UP001359781">
    <property type="component" value="Unassembled WGS sequence"/>
</dbReference>
<comment type="caution">
    <text evidence="4">The sequence shown here is derived from an EMBL/GenBank/DDBJ whole genome shotgun (WGS) entry which is preliminary data.</text>
</comment>
<gene>
    <name evidence="4" type="ORF">V5S96_02395</name>
</gene>
<name>A0ABU8NW30_9CORY</name>
<feature type="compositionally biased region" description="Basic and acidic residues" evidence="1">
    <location>
        <begin position="255"/>
        <end position="267"/>
    </location>
</feature>
<organism evidence="4 5">
    <name type="scientific">Corynebacterium mastitidis</name>
    <dbReference type="NCBI Taxonomy" id="161890"/>
    <lineage>
        <taxon>Bacteria</taxon>
        <taxon>Bacillati</taxon>
        <taxon>Actinomycetota</taxon>
        <taxon>Actinomycetes</taxon>
        <taxon>Mycobacteriales</taxon>
        <taxon>Corynebacteriaceae</taxon>
        <taxon>Corynebacterium</taxon>
    </lineage>
</organism>
<dbReference type="InterPro" id="IPR011033">
    <property type="entry name" value="PRC_barrel-like_sf"/>
</dbReference>
<dbReference type="SUPFAM" id="SSF50346">
    <property type="entry name" value="PRC-barrel domain"/>
    <property type="match status" value="1"/>
</dbReference>
<feature type="domain" description="PRC-barrel" evidence="2">
    <location>
        <begin position="6"/>
        <end position="58"/>
    </location>
</feature>
<proteinExistence type="predicted"/>
<evidence type="ECO:0000256" key="1">
    <source>
        <dbReference type="SAM" id="MobiDB-lite"/>
    </source>
</evidence>
<dbReference type="InterPro" id="IPR014747">
    <property type="entry name" value="Bac_photo_RC_H_C"/>
</dbReference>
<protein>
    <submittedName>
        <fullName evidence="4">PRC and DUF2382 domain-containing protein</fullName>
    </submittedName>
</protein>
<dbReference type="InterPro" id="IPR052967">
    <property type="entry name" value="Stress_Response_Assoc"/>
</dbReference>
<feature type="domain" description="DUF2382" evidence="3">
    <location>
        <begin position="158"/>
        <end position="266"/>
    </location>
</feature>
<dbReference type="NCBIfam" id="TIGR02271">
    <property type="entry name" value="YsnF/AvaK domain"/>
    <property type="match status" value="1"/>
</dbReference>
<reference evidence="4 5" key="1">
    <citation type="submission" date="2024-02" db="EMBL/GenBank/DDBJ databases">
        <title>Whole genome sequencing and characterization of Corynebacterium isolated from the ocular surface of dry eye disease sufferers.</title>
        <authorList>
            <person name="Naqvi M."/>
        </authorList>
    </citation>
    <scope>NUCLEOTIDE SEQUENCE [LARGE SCALE GENOMIC DNA]</scope>
    <source>
        <strain evidence="4 5">PCRF</strain>
    </source>
</reference>